<keyword evidence="1" id="KW-0217">Developmental protein</keyword>
<feature type="chain" id="PRO_5037549671" evidence="4">
    <location>
        <begin position="23"/>
        <end position="337"/>
    </location>
</feature>
<proteinExistence type="predicted"/>
<dbReference type="Proteomes" id="UP000887563">
    <property type="component" value="Unplaced"/>
</dbReference>
<name>A0A914M1Y2_MELIC</name>
<organism evidence="5 6">
    <name type="scientific">Meloidogyne incognita</name>
    <name type="common">Southern root-knot nematode worm</name>
    <name type="synonym">Oxyuris incognita</name>
    <dbReference type="NCBI Taxonomy" id="6306"/>
    <lineage>
        <taxon>Eukaryota</taxon>
        <taxon>Metazoa</taxon>
        <taxon>Ecdysozoa</taxon>
        <taxon>Nematoda</taxon>
        <taxon>Chromadorea</taxon>
        <taxon>Rhabditida</taxon>
        <taxon>Tylenchina</taxon>
        <taxon>Tylenchomorpha</taxon>
        <taxon>Tylenchoidea</taxon>
        <taxon>Meloidogynidae</taxon>
        <taxon>Meloidogyninae</taxon>
        <taxon>Meloidogyne</taxon>
        <taxon>Meloidogyne incognita group</taxon>
    </lineage>
</organism>
<keyword evidence="2" id="KW-0175">Coiled coil</keyword>
<dbReference type="InterPro" id="IPR052140">
    <property type="entry name" value="Dev_Signal_Hedgehog-like"/>
</dbReference>
<dbReference type="WBParaSite" id="Minc3s01177g21436">
    <property type="protein sequence ID" value="Minc3s01177g21436"/>
    <property type="gene ID" value="Minc3s01177g21436"/>
</dbReference>
<dbReference type="AlphaFoldDB" id="A0A914M1Y2"/>
<feature type="coiled-coil region" evidence="2">
    <location>
        <begin position="212"/>
        <end position="243"/>
    </location>
</feature>
<evidence type="ECO:0000256" key="1">
    <source>
        <dbReference type="ARBA" id="ARBA00022473"/>
    </source>
</evidence>
<evidence type="ECO:0000313" key="6">
    <source>
        <dbReference type="WBParaSite" id="Minc3s01177g21436"/>
    </source>
</evidence>
<feature type="signal peptide" evidence="4">
    <location>
        <begin position="1"/>
        <end position="22"/>
    </location>
</feature>
<feature type="compositionally biased region" description="Polar residues" evidence="3">
    <location>
        <begin position="298"/>
        <end position="316"/>
    </location>
</feature>
<sequence length="337" mass="38560">MSIKIFLLIFFLFLIFTPSINQASYCGQSAIPFSLEIKENSQPILGCARPSCFGLSSNKQKLDSDSAQFFKIWGQPDGFIKSVSSINEAKKTSFNEISKCDKSFTRNHCSKGTWVGEIAPSAIITPNYPIKLICCSNNKLNNSVLSGNAQIRAGQMILGGEVFNRNGQQIGFEYISNIWRIFDKKGVLYIAEIRKFDCFSQINNQKLLSNNKIKTKEDIKEKIKELKRINDEKEREILKEFSEYEIDLKDISNNNHSTTQTQQSQHIHIGHRKISPLTKLKSKLDKVEATRRRKQQKWNDNQNVRKIKSKYQNTSELKPILSASPFGGYKIHQPEKP</sequence>
<dbReference type="PANTHER" id="PTHR46706">
    <property type="entry name" value="PROTEIN QUA-1-RELATED"/>
    <property type="match status" value="1"/>
</dbReference>
<keyword evidence="4" id="KW-0732">Signal</keyword>
<evidence type="ECO:0000256" key="3">
    <source>
        <dbReference type="SAM" id="MobiDB-lite"/>
    </source>
</evidence>
<protein>
    <submittedName>
        <fullName evidence="6">Uncharacterized protein</fullName>
    </submittedName>
</protein>
<keyword evidence="5" id="KW-1185">Reference proteome</keyword>
<accession>A0A914M1Y2</accession>
<evidence type="ECO:0000256" key="2">
    <source>
        <dbReference type="SAM" id="Coils"/>
    </source>
</evidence>
<dbReference type="PANTHER" id="PTHR46706:SF12">
    <property type="entry name" value="PROTEIN QUA-1-RELATED"/>
    <property type="match status" value="1"/>
</dbReference>
<feature type="region of interest" description="Disordered" evidence="3">
    <location>
        <begin position="290"/>
        <end position="337"/>
    </location>
</feature>
<evidence type="ECO:0000256" key="4">
    <source>
        <dbReference type="SAM" id="SignalP"/>
    </source>
</evidence>
<feature type="region of interest" description="Disordered" evidence="3">
    <location>
        <begin position="253"/>
        <end position="272"/>
    </location>
</feature>
<feature type="compositionally biased region" description="Low complexity" evidence="3">
    <location>
        <begin position="253"/>
        <end position="267"/>
    </location>
</feature>
<evidence type="ECO:0000313" key="5">
    <source>
        <dbReference type="Proteomes" id="UP000887563"/>
    </source>
</evidence>
<reference evidence="6" key="1">
    <citation type="submission" date="2022-11" db="UniProtKB">
        <authorList>
            <consortium name="WormBaseParasite"/>
        </authorList>
    </citation>
    <scope>IDENTIFICATION</scope>
</reference>